<feature type="transmembrane region" description="Helical" evidence="1">
    <location>
        <begin position="190"/>
        <end position="210"/>
    </location>
</feature>
<dbReference type="Proteomes" id="UP001596250">
    <property type="component" value="Unassembled WGS sequence"/>
</dbReference>
<feature type="transmembrane region" description="Helical" evidence="1">
    <location>
        <begin position="88"/>
        <end position="109"/>
    </location>
</feature>
<gene>
    <name evidence="2" type="ORF">ACFPXP_17810</name>
</gene>
<accession>A0ABW1IT14</accession>
<sequence>MNGLGAFWFHIFGMLEFASMTWLVLVLFRQPVAACIPQVIFLSVLMSNASYYIRKDLVWHDTAAALCLITLTVLFYTYMLHMSIFQSLISSIITNMYAAWVHSMYLLLYTRIGTMALSEMTFFSWEKRWVQGSVIVTTIFAAWIVYRYRLGFTFISGNFRSRPKPVTLLYTYLIEASTSLLAYITTLNMVMLWFCLSSLLAGLLFLTVNLSKIGKRELFHL</sequence>
<evidence type="ECO:0000313" key="2">
    <source>
        <dbReference type="EMBL" id="MFC5988262.1"/>
    </source>
</evidence>
<feature type="transmembrane region" description="Helical" evidence="1">
    <location>
        <begin position="129"/>
        <end position="146"/>
    </location>
</feature>
<dbReference type="RefSeq" id="WP_379895725.1">
    <property type="nucleotide sequence ID" value="NZ_CBCSCT010000015.1"/>
</dbReference>
<feature type="transmembrane region" description="Helical" evidence="1">
    <location>
        <begin position="59"/>
        <end position="76"/>
    </location>
</feature>
<keyword evidence="1" id="KW-1133">Transmembrane helix</keyword>
<dbReference type="EMBL" id="JBHSQV010000179">
    <property type="protein sequence ID" value="MFC5988262.1"/>
    <property type="molecule type" value="Genomic_DNA"/>
</dbReference>
<feature type="transmembrane region" description="Helical" evidence="1">
    <location>
        <begin position="35"/>
        <end position="53"/>
    </location>
</feature>
<name>A0ABW1IT14_9BACL</name>
<evidence type="ECO:0000256" key="1">
    <source>
        <dbReference type="SAM" id="Phobius"/>
    </source>
</evidence>
<keyword evidence="1" id="KW-0472">Membrane</keyword>
<organism evidence="2 3">
    <name type="scientific">Marinicrinis lubricantis</name>
    <dbReference type="NCBI Taxonomy" id="2086470"/>
    <lineage>
        <taxon>Bacteria</taxon>
        <taxon>Bacillati</taxon>
        <taxon>Bacillota</taxon>
        <taxon>Bacilli</taxon>
        <taxon>Bacillales</taxon>
        <taxon>Paenibacillaceae</taxon>
    </lineage>
</organism>
<keyword evidence="1" id="KW-0812">Transmembrane</keyword>
<comment type="caution">
    <text evidence="2">The sequence shown here is derived from an EMBL/GenBank/DDBJ whole genome shotgun (WGS) entry which is preliminary data.</text>
</comment>
<protein>
    <submittedName>
        <fullName evidence="2">Uncharacterized protein</fullName>
    </submittedName>
</protein>
<feature type="transmembrane region" description="Helical" evidence="1">
    <location>
        <begin position="167"/>
        <end position="184"/>
    </location>
</feature>
<reference evidence="3" key="1">
    <citation type="journal article" date="2019" name="Int. J. Syst. Evol. Microbiol.">
        <title>The Global Catalogue of Microorganisms (GCM) 10K type strain sequencing project: providing services to taxonomists for standard genome sequencing and annotation.</title>
        <authorList>
            <consortium name="The Broad Institute Genomics Platform"/>
            <consortium name="The Broad Institute Genome Sequencing Center for Infectious Disease"/>
            <person name="Wu L."/>
            <person name="Ma J."/>
        </authorList>
    </citation>
    <scope>NUCLEOTIDE SEQUENCE [LARGE SCALE GENOMIC DNA]</scope>
    <source>
        <strain evidence="3">CCM 8749</strain>
    </source>
</reference>
<proteinExistence type="predicted"/>
<keyword evidence="3" id="KW-1185">Reference proteome</keyword>
<feature type="transmembrane region" description="Helical" evidence="1">
    <location>
        <begin position="6"/>
        <end position="28"/>
    </location>
</feature>
<evidence type="ECO:0000313" key="3">
    <source>
        <dbReference type="Proteomes" id="UP001596250"/>
    </source>
</evidence>